<keyword evidence="1" id="KW-1185">Reference proteome</keyword>
<dbReference type="WBParaSite" id="ALUE_0002271901-mRNA-1">
    <property type="protein sequence ID" value="ALUE_0002271901-mRNA-1"/>
    <property type="gene ID" value="ALUE_0002271901"/>
</dbReference>
<evidence type="ECO:0000313" key="2">
    <source>
        <dbReference type="WBParaSite" id="ALUE_0002271901-mRNA-1"/>
    </source>
</evidence>
<sequence length="36" mass="4018">MQSTLFRLSSSTTVWLLRYEPILVSSNLLFGITATA</sequence>
<proteinExistence type="predicted"/>
<protein>
    <submittedName>
        <fullName evidence="2">Uncharacterized protein</fullName>
    </submittedName>
</protein>
<dbReference type="AlphaFoldDB" id="A0A0M3IVE1"/>
<dbReference type="Proteomes" id="UP000036681">
    <property type="component" value="Unplaced"/>
</dbReference>
<organism evidence="1 2">
    <name type="scientific">Ascaris lumbricoides</name>
    <name type="common">Giant roundworm</name>
    <dbReference type="NCBI Taxonomy" id="6252"/>
    <lineage>
        <taxon>Eukaryota</taxon>
        <taxon>Metazoa</taxon>
        <taxon>Ecdysozoa</taxon>
        <taxon>Nematoda</taxon>
        <taxon>Chromadorea</taxon>
        <taxon>Rhabditida</taxon>
        <taxon>Spirurina</taxon>
        <taxon>Ascaridomorpha</taxon>
        <taxon>Ascaridoidea</taxon>
        <taxon>Ascarididae</taxon>
        <taxon>Ascaris</taxon>
    </lineage>
</organism>
<name>A0A0M3IVE1_ASCLU</name>
<accession>A0A0M3IVE1</accession>
<evidence type="ECO:0000313" key="1">
    <source>
        <dbReference type="Proteomes" id="UP000036681"/>
    </source>
</evidence>
<reference evidence="2" key="1">
    <citation type="submission" date="2017-02" db="UniProtKB">
        <authorList>
            <consortium name="WormBaseParasite"/>
        </authorList>
    </citation>
    <scope>IDENTIFICATION</scope>
</reference>